<name>A0A8J1U4W3_OWEFU</name>
<feature type="compositionally biased region" description="Polar residues" evidence="2">
    <location>
        <begin position="12"/>
        <end position="35"/>
    </location>
</feature>
<gene>
    <name evidence="3" type="ORF">OFUS_LOCUS19537</name>
</gene>
<feature type="region of interest" description="Disordered" evidence="2">
    <location>
        <begin position="695"/>
        <end position="894"/>
    </location>
</feature>
<organism evidence="3 4">
    <name type="scientific">Owenia fusiformis</name>
    <name type="common">Polychaete worm</name>
    <dbReference type="NCBI Taxonomy" id="6347"/>
    <lineage>
        <taxon>Eukaryota</taxon>
        <taxon>Metazoa</taxon>
        <taxon>Spiralia</taxon>
        <taxon>Lophotrochozoa</taxon>
        <taxon>Annelida</taxon>
        <taxon>Polychaeta</taxon>
        <taxon>Sedentaria</taxon>
        <taxon>Canalipalpata</taxon>
        <taxon>Sabellida</taxon>
        <taxon>Oweniida</taxon>
        <taxon>Oweniidae</taxon>
        <taxon>Owenia</taxon>
    </lineage>
</organism>
<accession>A0A8J1U4W3</accession>
<keyword evidence="1" id="KW-0175">Coiled coil</keyword>
<feature type="compositionally biased region" description="Polar residues" evidence="2">
    <location>
        <begin position="212"/>
        <end position="224"/>
    </location>
</feature>
<feature type="compositionally biased region" description="Basic and acidic residues" evidence="2">
    <location>
        <begin position="718"/>
        <end position="794"/>
    </location>
</feature>
<feature type="compositionally biased region" description="Basic and acidic residues" evidence="2">
    <location>
        <begin position="1"/>
        <end position="10"/>
    </location>
</feature>
<feature type="compositionally biased region" description="Basic and acidic residues" evidence="2">
    <location>
        <begin position="807"/>
        <end position="894"/>
    </location>
</feature>
<evidence type="ECO:0000256" key="2">
    <source>
        <dbReference type="SAM" id="MobiDB-lite"/>
    </source>
</evidence>
<dbReference type="InterPro" id="IPR029512">
    <property type="entry name" value="CCDC154"/>
</dbReference>
<keyword evidence="4" id="KW-1185">Reference proteome</keyword>
<feature type="coiled-coil region" evidence="1">
    <location>
        <begin position="63"/>
        <end position="90"/>
    </location>
</feature>
<feature type="compositionally biased region" description="Polar residues" evidence="2">
    <location>
        <begin position="249"/>
        <end position="261"/>
    </location>
</feature>
<feature type="region of interest" description="Disordered" evidence="2">
    <location>
        <begin position="1"/>
        <end position="40"/>
    </location>
</feature>
<dbReference type="PANTHER" id="PTHR35153:SF1">
    <property type="entry name" value="COILED-COIL DOMAIN-CONTAINING PROTEIN 154"/>
    <property type="match status" value="1"/>
</dbReference>
<sequence>MADHWGEKRGSQFPTKFNTLPSINSRGSPQPSIDNQVIPYGAGRQDSPVRIGGQYPDSSSDAVKQLESRLAVTEKSNRALLEEVIRLQSEIKGTVRKNEDILREEKYSRQQFENSVRANNDLVAQLSTRLKRAEEKLADERSALSSLVNHTKAVEQAVIGSQQELVTRRDAQNLKIQEMKTELDETIRAKDQLERVCYDLADEVRSMKTKVDSTSSDLSGTLNELKNKSKRMEEENRQTLHSVRKHGETQQQAETSNSQLRNQVETRLSELRDVLVELRGKQDKEIQDRRMLENQVQARLSDMAGQLAEQNRRRDEAIHALDAVQREREHAAEIERQKLQGKIAEVAEEVSKKLLAKEIRLREETQDKFSTMEKLLANEQAERLRHEKEHREQNEQRWDGLKKLQDDQLQSMKDINKLEKQKQNNALNKLDESLSLMEQQTEGHRKQVEKVLTAEIKSRKHSQKDALEKIDNLEEKLAVAMSTLQQAVGGVNAQMNAQAEKIRKELGDLLEDNKQNGTRNLADMDARITACNQRLTNMEDRVDLKITTAIAGHANTTREKFDSLSMWQEITSQTIKDLQEQMKELPKEVTTMSDDMKKLKDEINKLISIESKCRDQDVELLKLEIEKAVLSLQNNDGASKSDIEMCQTSIRKLAESIQTVKTVLGMKIQSEQKLRDTSIWELKEELHDLNKEIEKLGGDQSPRHKTPPSKVQDDNDQPPDKNEDPTHNDTPNKNDEPPNKHDELPNKNDEPPGKTDDAPDENKSTDKPLDDDSDKNKDKPNDPKSDDKKSPHPWDDDDDDDDDDAKDNDKKEDPPKSPSKKDDTNDKKDDPKDNNDKDSNNDEDANNKDTEKDNDKDNKKDTDKDNKKDTDKNNKKDTDKGDDRGPGDARSPEW</sequence>
<dbReference type="PANTHER" id="PTHR35153">
    <property type="entry name" value="COILED-COIL DOMAIN-CONTAINING PROTEIN 154"/>
    <property type="match status" value="1"/>
</dbReference>
<evidence type="ECO:0000313" key="4">
    <source>
        <dbReference type="Proteomes" id="UP000749559"/>
    </source>
</evidence>
<dbReference type="EMBL" id="CAIIXF020000009">
    <property type="protein sequence ID" value="CAH1794921.1"/>
    <property type="molecule type" value="Genomic_DNA"/>
</dbReference>
<comment type="caution">
    <text evidence="3">The sequence shown here is derived from an EMBL/GenBank/DDBJ whole genome shotgun (WGS) entry which is preliminary data.</text>
</comment>
<evidence type="ECO:0000313" key="3">
    <source>
        <dbReference type="EMBL" id="CAH1794921.1"/>
    </source>
</evidence>
<proteinExistence type="predicted"/>
<feature type="region of interest" description="Disordered" evidence="2">
    <location>
        <begin position="211"/>
        <end position="261"/>
    </location>
</feature>
<dbReference type="AlphaFoldDB" id="A0A8J1U4W3"/>
<dbReference type="Pfam" id="PF15450">
    <property type="entry name" value="CCDC154"/>
    <property type="match status" value="1"/>
</dbReference>
<feature type="coiled-coil region" evidence="1">
    <location>
        <begin position="307"/>
        <end position="541"/>
    </location>
</feature>
<dbReference type="OrthoDB" id="9445857at2759"/>
<dbReference type="Proteomes" id="UP000749559">
    <property type="component" value="Unassembled WGS sequence"/>
</dbReference>
<reference evidence="3" key="1">
    <citation type="submission" date="2022-03" db="EMBL/GenBank/DDBJ databases">
        <authorList>
            <person name="Martin C."/>
        </authorList>
    </citation>
    <scope>NUCLEOTIDE SEQUENCE</scope>
</reference>
<evidence type="ECO:0000256" key="1">
    <source>
        <dbReference type="SAM" id="Coils"/>
    </source>
</evidence>
<protein>
    <submittedName>
        <fullName evidence="3">Uncharacterized protein</fullName>
    </submittedName>
</protein>
<feature type="compositionally biased region" description="Acidic residues" evidence="2">
    <location>
        <begin position="795"/>
        <end position="806"/>
    </location>
</feature>
<feature type="compositionally biased region" description="Basic and acidic residues" evidence="2">
    <location>
        <begin position="225"/>
        <end position="238"/>
    </location>
</feature>